<evidence type="ECO:0000313" key="3">
    <source>
        <dbReference type="Proteomes" id="UP001629392"/>
    </source>
</evidence>
<evidence type="ECO:0008006" key="4">
    <source>
        <dbReference type="Google" id="ProtNLM"/>
    </source>
</evidence>
<sequence length="48" mass="5149">MMAQQDWAMAGIYLVGLVSMVLLMSGLTTRATRKRMAVSIASSSGIDE</sequence>
<keyword evidence="3" id="KW-1185">Reference proteome</keyword>
<proteinExistence type="predicted"/>
<accession>A0ABW9ERK5</accession>
<dbReference type="Proteomes" id="UP001629392">
    <property type="component" value="Unassembled WGS sequence"/>
</dbReference>
<organism evidence="2 3">
    <name type="scientific">Paraburkholderia strydomiana</name>
    <dbReference type="NCBI Taxonomy" id="1245417"/>
    <lineage>
        <taxon>Bacteria</taxon>
        <taxon>Pseudomonadati</taxon>
        <taxon>Pseudomonadota</taxon>
        <taxon>Betaproteobacteria</taxon>
        <taxon>Burkholderiales</taxon>
        <taxon>Burkholderiaceae</taxon>
        <taxon>Paraburkholderia</taxon>
    </lineage>
</organism>
<keyword evidence="1" id="KW-0812">Transmembrane</keyword>
<dbReference type="RefSeq" id="WP_408157860.1">
    <property type="nucleotide sequence ID" value="NZ_JAQQCL010000052.1"/>
</dbReference>
<reference evidence="2 3" key="1">
    <citation type="journal article" date="2024" name="Chem. Sci.">
        <title>Discovery of megapolipeptins by genome mining of a Burkholderiales bacteria collection.</title>
        <authorList>
            <person name="Paulo B.S."/>
            <person name="Recchia M.J.J."/>
            <person name="Lee S."/>
            <person name="Fergusson C.H."/>
            <person name="Romanowski S.B."/>
            <person name="Hernandez A."/>
            <person name="Krull N."/>
            <person name="Liu D.Y."/>
            <person name="Cavanagh H."/>
            <person name="Bos A."/>
            <person name="Gray C.A."/>
            <person name="Murphy B.T."/>
            <person name="Linington R.G."/>
            <person name="Eustaquio A.S."/>
        </authorList>
    </citation>
    <scope>NUCLEOTIDE SEQUENCE [LARGE SCALE GENOMIC DNA]</scope>
    <source>
        <strain evidence="2 3">RL17-350-BIC-E</strain>
    </source>
</reference>
<name>A0ABW9ERK5_9BURK</name>
<dbReference type="EMBL" id="JAQQCL010000052">
    <property type="protein sequence ID" value="MFM0721712.1"/>
    <property type="molecule type" value="Genomic_DNA"/>
</dbReference>
<feature type="transmembrane region" description="Helical" evidence="1">
    <location>
        <begin position="6"/>
        <end position="27"/>
    </location>
</feature>
<gene>
    <name evidence="2" type="ORF">PQQ73_36090</name>
</gene>
<protein>
    <recommendedName>
        <fullName evidence="4">Heme exporter protein D</fullName>
    </recommendedName>
</protein>
<evidence type="ECO:0000256" key="1">
    <source>
        <dbReference type="SAM" id="Phobius"/>
    </source>
</evidence>
<comment type="caution">
    <text evidence="2">The sequence shown here is derived from an EMBL/GenBank/DDBJ whole genome shotgun (WGS) entry which is preliminary data.</text>
</comment>
<keyword evidence="1" id="KW-0472">Membrane</keyword>
<keyword evidence="1" id="KW-1133">Transmembrane helix</keyword>
<evidence type="ECO:0000313" key="2">
    <source>
        <dbReference type="EMBL" id="MFM0721712.1"/>
    </source>
</evidence>